<accession>A0A6S6ZRI1</accession>
<keyword evidence="5" id="KW-0547">Nucleotide-binding</keyword>
<evidence type="ECO:0000256" key="2">
    <source>
        <dbReference type="ARBA" id="ARBA00022448"/>
    </source>
</evidence>
<dbReference type="SUPFAM" id="SSF52540">
    <property type="entry name" value="P-loop containing nucleoside triphosphate hydrolases"/>
    <property type="match status" value="1"/>
</dbReference>
<evidence type="ECO:0000313" key="11">
    <source>
        <dbReference type="EMBL" id="CAB3691218.1"/>
    </source>
</evidence>
<evidence type="ECO:0000256" key="1">
    <source>
        <dbReference type="ARBA" id="ARBA00004202"/>
    </source>
</evidence>
<keyword evidence="6 11" id="KW-0067">ATP-binding</keyword>
<dbReference type="GO" id="GO:0005524">
    <property type="term" value="F:ATP binding"/>
    <property type="evidence" value="ECO:0007669"/>
    <property type="project" value="UniProtKB-KW"/>
</dbReference>
<feature type="domain" description="ABC transporter" evidence="10">
    <location>
        <begin position="11"/>
        <end position="245"/>
    </location>
</feature>
<keyword evidence="3" id="KW-1003">Cell membrane</keyword>
<dbReference type="PROSITE" id="PS50893">
    <property type="entry name" value="ABC_TRANSPORTER_2"/>
    <property type="match status" value="1"/>
</dbReference>
<dbReference type="PROSITE" id="PS00211">
    <property type="entry name" value="ABC_TRANSPORTER_1"/>
    <property type="match status" value="1"/>
</dbReference>
<dbReference type="PANTHER" id="PTHR42771:SF7">
    <property type="entry name" value="ABC-TYPE COBALAMIN_FE3+-SIDEROPHORES TRANSPORT SYSTEM, ATPASE COMPONENT"/>
    <property type="match status" value="1"/>
</dbReference>
<dbReference type="InterPro" id="IPR003593">
    <property type="entry name" value="AAA+_ATPase"/>
</dbReference>
<evidence type="ECO:0000256" key="7">
    <source>
        <dbReference type="ARBA" id="ARBA00023004"/>
    </source>
</evidence>
<keyword evidence="4" id="KW-0410">Iron transport</keyword>
<comment type="subcellular location">
    <subcellularLocation>
        <location evidence="1">Cell membrane</location>
        <topology evidence="1">Peripheral membrane protein</topology>
    </subcellularLocation>
</comment>
<keyword evidence="2" id="KW-0813">Transport</keyword>
<organism evidence="11 12">
    <name type="scientific">Achromobacter deleyi</name>
    <dbReference type="NCBI Taxonomy" id="1353891"/>
    <lineage>
        <taxon>Bacteria</taxon>
        <taxon>Pseudomonadati</taxon>
        <taxon>Pseudomonadota</taxon>
        <taxon>Betaproteobacteria</taxon>
        <taxon>Burkholderiales</taxon>
        <taxon>Alcaligenaceae</taxon>
        <taxon>Achromobacter</taxon>
    </lineage>
</organism>
<keyword evidence="9" id="KW-0472">Membrane</keyword>
<name>A0A6S6ZRI1_9BURK</name>
<dbReference type="CDD" id="cd03214">
    <property type="entry name" value="ABC_Iron-Siderophores_B12_Hemin"/>
    <property type="match status" value="1"/>
</dbReference>
<dbReference type="SMART" id="SM00382">
    <property type="entry name" value="AAA"/>
    <property type="match status" value="1"/>
</dbReference>
<keyword evidence="7" id="KW-0408">Iron</keyword>
<evidence type="ECO:0000256" key="3">
    <source>
        <dbReference type="ARBA" id="ARBA00022475"/>
    </source>
</evidence>
<dbReference type="InterPro" id="IPR027417">
    <property type="entry name" value="P-loop_NTPase"/>
</dbReference>
<dbReference type="Gene3D" id="3.40.50.300">
    <property type="entry name" value="P-loop containing nucleotide triphosphate hydrolases"/>
    <property type="match status" value="1"/>
</dbReference>
<evidence type="ECO:0000256" key="8">
    <source>
        <dbReference type="ARBA" id="ARBA00023065"/>
    </source>
</evidence>
<dbReference type="PANTHER" id="PTHR42771">
    <property type="entry name" value="IRON(3+)-HYDROXAMATE IMPORT ATP-BINDING PROTEIN FHUC"/>
    <property type="match status" value="1"/>
</dbReference>
<dbReference type="AlphaFoldDB" id="A0A6S6ZRI1"/>
<dbReference type="InterPro" id="IPR003439">
    <property type="entry name" value="ABC_transporter-like_ATP-bd"/>
</dbReference>
<dbReference type="InterPro" id="IPR017871">
    <property type="entry name" value="ABC_transporter-like_CS"/>
</dbReference>
<sequence>MTAAPAPHPALAVSHISAGYGGADVLHDLSLPDLKAGEVTALLGPNGSGKSTLLKALAGLIRVRTGHAKLDGLDLVHLDFATRARHLVYLPQSLPAAVHLRVFESVLVAARASEAVGPPASLHDIDRLLERLGIGHLALHYLDALSGGQKQLVGLAQALVRRPRVLLLDEPLSALDLNYQFHVMRLLKQETDDHGLITVIVLHDLNVALQHADRAVMIHGGRLVAAGAPAEVITPAALAAVYGVQGRVEACSRGRLQVLIDDLQARPH</sequence>
<dbReference type="GO" id="GO:0006826">
    <property type="term" value="P:iron ion transport"/>
    <property type="evidence" value="ECO:0007669"/>
    <property type="project" value="UniProtKB-KW"/>
</dbReference>
<dbReference type="GO" id="GO:0005886">
    <property type="term" value="C:plasma membrane"/>
    <property type="evidence" value="ECO:0007669"/>
    <property type="project" value="UniProtKB-SubCell"/>
</dbReference>
<evidence type="ECO:0000256" key="6">
    <source>
        <dbReference type="ARBA" id="ARBA00022840"/>
    </source>
</evidence>
<evidence type="ECO:0000259" key="10">
    <source>
        <dbReference type="PROSITE" id="PS50893"/>
    </source>
</evidence>
<evidence type="ECO:0000313" key="12">
    <source>
        <dbReference type="Proteomes" id="UP000494111"/>
    </source>
</evidence>
<dbReference type="EMBL" id="CADIJO010000006">
    <property type="protein sequence ID" value="CAB3691218.1"/>
    <property type="molecule type" value="Genomic_DNA"/>
</dbReference>
<reference evidence="11 12" key="1">
    <citation type="submission" date="2020-04" db="EMBL/GenBank/DDBJ databases">
        <authorList>
            <person name="De Canck E."/>
        </authorList>
    </citation>
    <scope>NUCLEOTIDE SEQUENCE [LARGE SCALE GENOMIC DNA]</scope>
    <source>
        <strain evidence="11 12">LMG 3458</strain>
    </source>
</reference>
<dbReference type="Proteomes" id="UP000494111">
    <property type="component" value="Unassembled WGS sequence"/>
</dbReference>
<dbReference type="InterPro" id="IPR051535">
    <property type="entry name" value="Siderophore_ABC-ATPase"/>
</dbReference>
<evidence type="ECO:0000256" key="5">
    <source>
        <dbReference type="ARBA" id="ARBA00022741"/>
    </source>
</evidence>
<protein>
    <submittedName>
        <fullName evidence="11">Fe(3+) dicitrate transport ATP-binding protein FecE</fullName>
    </submittedName>
</protein>
<dbReference type="GO" id="GO:0016887">
    <property type="term" value="F:ATP hydrolysis activity"/>
    <property type="evidence" value="ECO:0007669"/>
    <property type="project" value="InterPro"/>
</dbReference>
<evidence type="ECO:0000256" key="4">
    <source>
        <dbReference type="ARBA" id="ARBA00022496"/>
    </source>
</evidence>
<dbReference type="RefSeq" id="WP_175195555.1">
    <property type="nucleotide sequence ID" value="NZ_CADIJO010000006.1"/>
</dbReference>
<keyword evidence="8" id="KW-0406">Ion transport</keyword>
<proteinExistence type="predicted"/>
<gene>
    <name evidence="11" type="primary">fecE</name>
    <name evidence="11" type="ORF">LMG3458_02139</name>
</gene>
<dbReference type="Pfam" id="PF00005">
    <property type="entry name" value="ABC_tran"/>
    <property type="match status" value="1"/>
</dbReference>
<evidence type="ECO:0000256" key="9">
    <source>
        <dbReference type="ARBA" id="ARBA00023136"/>
    </source>
</evidence>